<sequence>MPRGPDAPKRKRRNKPSFDYQFDEEDVEKQEHVADRNDLHSVSSRRTSAPDLSSAPSRSKIESDPSYQIYHKPVVKHPIVLLLMCILSMLVSITVVALDALILTEDPRPWNQGSGIWGGSVGIVATCLGIVFLRFQSNCFAIVVLNVDAVAVCVNGFSIFFSIMLIRFDTNQLVQSRDKLIGIASLCCIFVGLIVAHFSLMSMATCTRFKRKTTESSNHE</sequence>
<feature type="transmembrane region" description="Helical" evidence="2">
    <location>
        <begin position="115"/>
        <end position="133"/>
    </location>
</feature>
<reference evidence="3" key="1">
    <citation type="submission" date="2019-03" db="EMBL/GenBank/DDBJ databases">
        <title>Improved annotation for the trematode Fasciola hepatica.</title>
        <authorList>
            <person name="Choi Y.-J."/>
            <person name="Martin J."/>
            <person name="Mitreva M."/>
        </authorList>
    </citation>
    <scope>NUCLEOTIDE SEQUENCE [LARGE SCALE GENOMIC DNA]</scope>
</reference>
<keyword evidence="2" id="KW-0472">Membrane</keyword>
<evidence type="ECO:0000313" key="3">
    <source>
        <dbReference type="EMBL" id="THD25326.1"/>
    </source>
</evidence>
<feature type="transmembrane region" description="Helical" evidence="2">
    <location>
        <begin position="140"/>
        <end position="168"/>
    </location>
</feature>
<accession>A0A4E0RCY7</accession>
<dbReference type="EMBL" id="JXXN02001187">
    <property type="protein sequence ID" value="THD25326.1"/>
    <property type="molecule type" value="Genomic_DNA"/>
</dbReference>
<evidence type="ECO:0000256" key="2">
    <source>
        <dbReference type="SAM" id="Phobius"/>
    </source>
</evidence>
<evidence type="ECO:0000256" key="1">
    <source>
        <dbReference type="SAM" id="MobiDB-lite"/>
    </source>
</evidence>
<feature type="region of interest" description="Disordered" evidence="1">
    <location>
        <begin position="1"/>
        <end position="61"/>
    </location>
</feature>
<protein>
    <submittedName>
        <fullName evidence="3">Uncharacterized protein</fullName>
    </submittedName>
</protein>
<feature type="compositionally biased region" description="Basic and acidic residues" evidence="1">
    <location>
        <begin position="29"/>
        <end position="39"/>
    </location>
</feature>
<feature type="compositionally biased region" description="Polar residues" evidence="1">
    <location>
        <begin position="40"/>
        <end position="57"/>
    </location>
</feature>
<evidence type="ECO:0000313" key="4">
    <source>
        <dbReference type="Proteomes" id="UP000230066"/>
    </source>
</evidence>
<comment type="caution">
    <text evidence="3">The sequence shown here is derived from an EMBL/GenBank/DDBJ whole genome shotgun (WGS) entry which is preliminary data.</text>
</comment>
<feature type="transmembrane region" description="Helical" evidence="2">
    <location>
        <begin position="180"/>
        <end position="201"/>
    </location>
</feature>
<keyword evidence="4" id="KW-1185">Reference proteome</keyword>
<proteinExistence type="predicted"/>
<feature type="transmembrane region" description="Helical" evidence="2">
    <location>
        <begin position="79"/>
        <end position="103"/>
    </location>
</feature>
<name>A0A4E0RCY7_FASHE</name>
<keyword evidence="2" id="KW-0812">Transmembrane</keyword>
<organism evidence="3 4">
    <name type="scientific">Fasciola hepatica</name>
    <name type="common">Liver fluke</name>
    <dbReference type="NCBI Taxonomy" id="6192"/>
    <lineage>
        <taxon>Eukaryota</taxon>
        <taxon>Metazoa</taxon>
        <taxon>Spiralia</taxon>
        <taxon>Lophotrochozoa</taxon>
        <taxon>Platyhelminthes</taxon>
        <taxon>Trematoda</taxon>
        <taxon>Digenea</taxon>
        <taxon>Plagiorchiida</taxon>
        <taxon>Echinostomata</taxon>
        <taxon>Echinostomatoidea</taxon>
        <taxon>Fasciolidae</taxon>
        <taxon>Fasciola</taxon>
    </lineage>
</organism>
<gene>
    <name evidence="3" type="ORF">D915_003893</name>
</gene>
<dbReference type="Proteomes" id="UP000230066">
    <property type="component" value="Unassembled WGS sequence"/>
</dbReference>
<dbReference type="AlphaFoldDB" id="A0A4E0RCY7"/>
<keyword evidence="2" id="KW-1133">Transmembrane helix</keyword>